<comment type="function">
    <text evidence="8">Uptake of L-lactate across the membrane. Can also transport D-lactate and glycolate.</text>
</comment>
<gene>
    <name evidence="9" type="ORF">CR205_14655</name>
</gene>
<feature type="transmembrane region" description="Helical" evidence="8">
    <location>
        <begin position="403"/>
        <end position="425"/>
    </location>
</feature>
<feature type="transmembrane region" description="Helical" evidence="8">
    <location>
        <begin position="204"/>
        <end position="224"/>
    </location>
</feature>
<keyword evidence="6 8" id="KW-1133">Transmembrane helix</keyword>
<dbReference type="Proteomes" id="UP000248066">
    <property type="component" value="Unassembled WGS sequence"/>
</dbReference>
<dbReference type="PANTHER" id="PTHR30003">
    <property type="entry name" value="L-LACTATE PERMEASE"/>
    <property type="match status" value="1"/>
</dbReference>
<evidence type="ECO:0000256" key="6">
    <source>
        <dbReference type="ARBA" id="ARBA00022989"/>
    </source>
</evidence>
<evidence type="ECO:0000256" key="4">
    <source>
        <dbReference type="ARBA" id="ARBA00022475"/>
    </source>
</evidence>
<sequence>MFTAIAALTPVISVMILLVVLKMPAVRAMTISLAATAVLAFLYWQVPLVVITASIFEGIMIGLSILYIVFGAVLLLNTLRMSGAIDTIRNGFTGISPDRRVQLIIIAWLFGAFLEGAAGFGTPAAIVGPLLIVLGFPPLAAVTLALIADSTPVSFGAVGTPVTVGVEQGLYEGGSVSAAVEPLVIQAGGMDAFIQQTAVQVMQIDLFTGTLIPLILVMMMTRFFGENRSWKEGLAVWKFAVFAGLAFTVPAFVTAYLLGPEFPAIFGGLAGLLMVVPAAKRCFLLPEEKWDFPPRKNWLDDWTGIPISGSGKREKNERPSFLMAWVPYILVGLLLVLTRLDALPFKSWLQSVTIEWQNILGTSISETLEPLYIPGFVFIVVAFAAVFLHRLKLRDLAQAAGVSAKALIGTAITLMTAVPMVRIFINSGENGAGLESMPLELAATASEVIGGAWPLAAPFVGALGSFISGSATFSNMMFTLFQVSAADQAGVDPSRVVALQVIGSNAGNMICVLNVVAAAAVAGLTGKEGAIIRKTLLPMLYYAIFAGLAGFLMILFF</sequence>
<feature type="transmembrane region" description="Helical" evidence="8">
    <location>
        <begin position="236"/>
        <end position="258"/>
    </location>
</feature>
<keyword evidence="4 8" id="KW-1003">Cell membrane</keyword>
<evidence type="ECO:0000256" key="2">
    <source>
        <dbReference type="ARBA" id="ARBA00010100"/>
    </source>
</evidence>
<dbReference type="NCBIfam" id="TIGR00795">
    <property type="entry name" value="lctP"/>
    <property type="match status" value="1"/>
</dbReference>
<dbReference type="GO" id="GO:0015129">
    <property type="term" value="F:lactate transmembrane transporter activity"/>
    <property type="evidence" value="ECO:0007669"/>
    <property type="project" value="UniProtKB-UniRule"/>
</dbReference>
<evidence type="ECO:0000256" key="7">
    <source>
        <dbReference type="ARBA" id="ARBA00023136"/>
    </source>
</evidence>
<evidence type="ECO:0000313" key="10">
    <source>
        <dbReference type="Proteomes" id="UP000248066"/>
    </source>
</evidence>
<dbReference type="AlphaFoldDB" id="A0A2W0H7F2"/>
<proteinExistence type="inferred from homology"/>
<evidence type="ECO:0000313" key="9">
    <source>
        <dbReference type="EMBL" id="PYZ96911.1"/>
    </source>
</evidence>
<comment type="similarity">
    <text evidence="2 8">Belongs to the lactate permease family.</text>
</comment>
<dbReference type="InterPro" id="IPR003804">
    <property type="entry name" value="Lactate_perm"/>
</dbReference>
<dbReference type="GO" id="GO:0005886">
    <property type="term" value="C:plasma membrane"/>
    <property type="evidence" value="ECO:0007669"/>
    <property type="project" value="UniProtKB-SubCell"/>
</dbReference>
<feature type="transmembrane region" description="Helical" evidence="8">
    <location>
        <begin position="321"/>
        <end position="340"/>
    </location>
</feature>
<feature type="transmembrane region" description="Helical" evidence="8">
    <location>
        <begin position="506"/>
        <end position="524"/>
    </location>
</feature>
<dbReference type="RefSeq" id="WP_110520851.1">
    <property type="nucleotide sequence ID" value="NZ_PDOF01000002.1"/>
</dbReference>
<keyword evidence="7 8" id="KW-0472">Membrane</keyword>
<feature type="transmembrane region" description="Helical" evidence="8">
    <location>
        <begin position="536"/>
        <end position="556"/>
    </location>
</feature>
<keyword evidence="5 8" id="KW-0812">Transmembrane</keyword>
<evidence type="ECO:0000256" key="8">
    <source>
        <dbReference type="RuleBase" id="RU365092"/>
    </source>
</evidence>
<feature type="transmembrane region" description="Helical" evidence="8">
    <location>
        <begin position="100"/>
        <end position="120"/>
    </location>
</feature>
<comment type="caution">
    <text evidence="9">The sequence shown here is derived from an EMBL/GenBank/DDBJ whole genome shotgun (WGS) entry which is preliminary data.</text>
</comment>
<evidence type="ECO:0000256" key="3">
    <source>
        <dbReference type="ARBA" id="ARBA00022448"/>
    </source>
</evidence>
<dbReference type="GO" id="GO:0015295">
    <property type="term" value="F:solute:proton symporter activity"/>
    <property type="evidence" value="ECO:0007669"/>
    <property type="project" value="TreeGrafter"/>
</dbReference>
<reference evidence="9 10" key="1">
    <citation type="submission" date="2017-10" db="EMBL/GenBank/DDBJ databases">
        <title>Bacillus sp. nov., a halophilic bacterium isolated from a Yangshapao Lake.</title>
        <authorList>
            <person name="Wang H."/>
        </authorList>
    </citation>
    <scope>NUCLEOTIDE SEQUENCE [LARGE SCALE GENOMIC DNA]</scope>
    <source>
        <strain evidence="9 10">YSP-3</strain>
    </source>
</reference>
<keyword evidence="3 8" id="KW-0813">Transport</keyword>
<dbReference type="EMBL" id="PDOF01000002">
    <property type="protein sequence ID" value="PYZ96911.1"/>
    <property type="molecule type" value="Genomic_DNA"/>
</dbReference>
<protein>
    <recommendedName>
        <fullName evidence="8">L-lactate permease</fullName>
    </recommendedName>
</protein>
<name>A0A2W0H7F2_9BACI</name>
<organism evidence="9 10">
    <name type="scientific">Alteribacter lacisalsi</name>
    <dbReference type="NCBI Taxonomy" id="2045244"/>
    <lineage>
        <taxon>Bacteria</taxon>
        <taxon>Bacillati</taxon>
        <taxon>Bacillota</taxon>
        <taxon>Bacilli</taxon>
        <taxon>Bacillales</taxon>
        <taxon>Bacillaceae</taxon>
        <taxon>Alteribacter</taxon>
    </lineage>
</organism>
<comment type="subcellular location">
    <subcellularLocation>
        <location evidence="1 8">Cell membrane</location>
        <topology evidence="1 8">Multi-pass membrane protein</topology>
    </subcellularLocation>
</comment>
<feature type="transmembrane region" description="Helical" evidence="8">
    <location>
        <begin position="371"/>
        <end position="391"/>
    </location>
</feature>
<dbReference type="OrthoDB" id="9761056at2"/>
<dbReference type="PANTHER" id="PTHR30003:SF0">
    <property type="entry name" value="GLYCOLATE PERMEASE GLCA-RELATED"/>
    <property type="match status" value="1"/>
</dbReference>
<feature type="transmembrane region" description="Helical" evidence="8">
    <location>
        <begin position="6"/>
        <end position="21"/>
    </location>
</feature>
<feature type="transmembrane region" description="Helical" evidence="8">
    <location>
        <begin position="28"/>
        <end position="46"/>
    </location>
</feature>
<dbReference type="Pfam" id="PF02652">
    <property type="entry name" value="Lactate_perm"/>
    <property type="match status" value="1"/>
</dbReference>
<accession>A0A2W0H7F2</accession>
<evidence type="ECO:0000256" key="1">
    <source>
        <dbReference type="ARBA" id="ARBA00004651"/>
    </source>
</evidence>
<feature type="transmembrane region" description="Helical" evidence="8">
    <location>
        <begin position="58"/>
        <end position="79"/>
    </location>
</feature>
<evidence type="ECO:0000256" key="5">
    <source>
        <dbReference type="ARBA" id="ARBA00022692"/>
    </source>
</evidence>
<keyword evidence="10" id="KW-1185">Reference proteome</keyword>